<dbReference type="Gene3D" id="3.40.50.720">
    <property type="entry name" value="NAD(P)-binding Rossmann-like Domain"/>
    <property type="match status" value="1"/>
</dbReference>
<comment type="similarity">
    <text evidence="1 4">Belongs to the ketopantoate reductase family.</text>
</comment>
<feature type="domain" description="Ketopantoate reductase N-terminal" evidence="5">
    <location>
        <begin position="4"/>
        <end position="142"/>
    </location>
</feature>
<protein>
    <recommendedName>
        <fullName evidence="4">2-dehydropantoate 2-reductase</fullName>
        <ecNumber evidence="4">1.1.1.169</ecNumber>
    </recommendedName>
    <alternativeName>
        <fullName evidence="4">Ketopantoate reductase</fullName>
    </alternativeName>
</protein>
<dbReference type="Pfam" id="PF08546">
    <property type="entry name" value="ApbA_C"/>
    <property type="match status" value="1"/>
</dbReference>
<evidence type="ECO:0000259" key="5">
    <source>
        <dbReference type="Pfam" id="PF02558"/>
    </source>
</evidence>
<evidence type="ECO:0000313" key="8">
    <source>
        <dbReference type="Proteomes" id="UP000886890"/>
    </source>
</evidence>
<comment type="function">
    <text evidence="4">Catalyzes the NADPH-dependent reduction of ketopantoate into pantoic acid.</text>
</comment>
<keyword evidence="4" id="KW-0566">Pantothenate biosynthesis</keyword>
<comment type="catalytic activity">
    <reaction evidence="4">
        <text>(R)-pantoate + NADP(+) = 2-dehydropantoate + NADPH + H(+)</text>
        <dbReference type="Rhea" id="RHEA:16233"/>
        <dbReference type="ChEBI" id="CHEBI:11561"/>
        <dbReference type="ChEBI" id="CHEBI:15378"/>
        <dbReference type="ChEBI" id="CHEBI:15980"/>
        <dbReference type="ChEBI" id="CHEBI:57783"/>
        <dbReference type="ChEBI" id="CHEBI:58349"/>
        <dbReference type="EC" id="1.1.1.169"/>
    </reaction>
</comment>
<evidence type="ECO:0000313" key="7">
    <source>
        <dbReference type="EMBL" id="HIX77532.1"/>
    </source>
</evidence>
<dbReference type="Pfam" id="PF02558">
    <property type="entry name" value="ApbA"/>
    <property type="match status" value="1"/>
</dbReference>
<evidence type="ECO:0000256" key="1">
    <source>
        <dbReference type="ARBA" id="ARBA00007870"/>
    </source>
</evidence>
<dbReference type="InterPro" id="IPR036291">
    <property type="entry name" value="NAD(P)-bd_dom_sf"/>
</dbReference>
<dbReference type="EMBL" id="DXEK01000137">
    <property type="protein sequence ID" value="HIX77532.1"/>
    <property type="molecule type" value="Genomic_DNA"/>
</dbReference>
<comment type="caution">
    <text evidence="7">The sequence shown here is derived from an EMBL/GenBank/DDBJ whole genome shotgun (WGS) entry which is preliminary data.</text>
</comment>
<dbReference type="InterPro" id="IPR013332">
    <property type="entry name" value="KPR_N"/>
</dbReference>
<evidence type="ECO:0000259" key="6">
    <source>
        <dbReference type="Pfam" id="PF08546"/>
    </source>
</evidence>
<dbReference type="NCBIfam" id="TIGR00745">
    <property type="entry name" value="apbA_panE"/>
    <property type="match status" value="1"/>
</dbReference>
<dbReference type="Proteomes" id="UP000886890">
    <property type="component" value="Unassembled WGS sequence"/>
</dbReference>
<dbReference type="AlphaFoldDB" id="A0A9D2BJB7"/>
<proteinExistence type="inferred from homology"/>
<evidence type="ECO:0000256" key="2">
    <source>
        <dbReference type="ARBA" id="ARBA00022857"/>
    </source>
</evidence>
<accession>A0A9D2BJB7</accession>
<name>A0A9D2BJB7_9FIRM</name>
<feature type="domain" description="Ketopantoate reductase C-terminal" evidence="6">
    <location>
        <begin position="183"/>
        <end position="301"/>
    </location>
</feature>
<dbReference type="InterPro" id="IPR013752">
    <property type="entry name" value="KPA_reductase"/>
</dbReference>
<dbReference type="SUPFAM" id="SSF48179">
    <property type="entry name" value="6-phosphogluconate dehydrogenase C-terminal domain-like"/>
    <property type="match status" value="1"/>
</dbReference>
<evidence type="ECO:0000256" key="3">
    <source>
        <dbReference type="ARBA" id="ARBA00023002"/>
    </source>
</evidence>
<comment type="pathway">
    <text evidence="4">Cofactor biosynthesis; (R)-pantothenate biosynthesis; (R)-pantoate from 3-methyl-2-oxobutanoate: step 2/2.</text>
</comment>
<dbReference type="Gene3D" id="1.10.1040.10">
    <property type="entry name" value="N-(1-d-carboxylethyl)-l-norvaline Dehydrogenase, domain 2"/>
    <property type="match status" value="1"/>
</dbReference>
<dbReference type="GO" id="GO:0008677">
    <property type="term" value="F:2-dehydropantoate 2-reductase activity"/>
    <property type="evidence" value="ECO:0007669"/>
    <property type="project" value="UniProtKB-EC"/>
</dbReference>
<dbReference type="GO" id="GO:0015940">
    <property type="term" value="P:pantothenate biosynthetic process"/>
    <property type="evidence" value="ECO:0007669"/>
    <property type="project" value="UniProtKB-KW"/>
</dbReference>
<dbReference type="EC" id="1.1.1.169" evidence="4"/>
<dbReference type="SUPFAM" id="SSF51735">
    <property type="entry name" value="NAD(P)-binding Rossmann-fold domains"/>
    <property type="match status" value="1"/>
</dbReference>
<evidence type="ECO:0000256" key="4">
    <source>
        <dbReference type="RuleBase" id="RU362068"/>
    </source>
</evidence>
<dbReference type="InterPro" id="IPR051402">
    <property type="entry name" value="KPR-Related"/>
</dbReference>
<dbReference type="InterPro" id="IPR003710">
    <property type="entry name" value="ApbA"/>
</dbReference>
<sequence>MKYVVIGAGGTGGCLGGFLAEQGHDVTLIARNRHLEAIRENGLILKSCSLGERQIRSVKACTMDEYSDSPDVIFVCVKFYSLEETVPFLRRAATKNTLVIPILNVFGTGGILEKSCPVPVILDGCIYIYSMIEAPGIVIQPRPIFRVFFGYRKGQPRRLETLAAQVERDLCGAGIDAAFTDEIQKEALTKFSYVSPIGAAGIYLNETGGAFKHSGEAQDLFLTLVHEIEELGHAMGITFDEDLGERNLKILDGLDDDSTTSMQRDVQHGGPSEMDGLVHRIVRLADEYGLELPAYRKISSWAKERGLL</sequence>
<dbReference type="PANTHER" id="PTHR21708">
    <property type="entry name" value="PROBABLE 2-DEHYDROPANTOATE 2-REDUCTASE"/>
    <property type="match status" value="1"/>
</dbReference>
<dbReference type="PANTHER" id="PTHR21708:SF26">
    <property type="entry name" value="2-DEHYDROPANTOATE 2-REDUCTASE"/>
    <property type="match status" value="1"/>
</dbReference>
<dbReference type="InterPro" id="IPR008927">
    <property type="entry name" value="6-PGluconate_DH-like_C_sf"/>
</dbReference>
<organism evidence="7 8">
    <name type="scientific">Candidatus Fusicatenibacter merdavium</name>
    <dbReference type="NCBI Taxonomy" id="2838600"/>
    <lineage>
        <taxon>Bacteria</taxon>
        <taxon>Bacillati</taxon>
        <taxon>Bacillota</taxon>
        <taxon>Clostridia</taxon>
        <taxon>Lachnospirales</taxon>
        <taxon>Lachnospiraceae</taxon>
        <taxon>Fusicatenibacter</taxon>
    </lineage>
</organism>
<dbReference type="InterPro" id="IPR013328">
    <property type="entry name" value="6PGD_dom2"/>
</dbReference>
<keyword evidence="3 4" id="KW-0560">Oxidoreductase</keyword>
<keyword evidence="2 4" id="KW-0521">NADP</keyword>
<reference evidence="7" key="1">
    <citation type="journal article" date="2021" name="PeerJ">
        <title>Extensive microbial diversity within the chicken gut microbiome revealed by metagenomics and culture.</title>
        <authorList>
            <person name="Gilroy R."/>
            <person name="Ravi A."/>
            <person name="Getino M."/>
            <person name="Pursley I."/>
            <person name="Horton D.L."/>
            <person name="Alikhan N.F."/>
            <person name="Baker D."/>
            <person name="Gharbi K."/>
            <person name="Hall N."/>
            <person name="Watson M."/>
            <person name="Adriaenssens E.M."/>
            <person name="Foster-Nyarko E."/>
            <person name="Jarju S."/>
            <person name="Secka A."/>
            <person name="Antonio M."/>
            <person name="Oren A."/>
            <person name="Chaudhuri R.R."/>
            <person name="La Ragione R."/>
            <person name="Hildebrand F."/>
            <person name="Pallen M.J."/>
        </authorList>
    </citation>
    <scope>NUCLEOTIDE SEQUENCE</scope>
    <source>
        <strain evidence="7">CHK183-1962</strain>
    </source>
</reference>
<gene>
    <name evidence="7" type="ORF">H9734_08065</name>
</gene>
<reference evidence="7" key="2">
    <citation type="submission" date="2021-04" db="EMBL/GenBank/DDBJ databases">
        <authorList>
            <person name="Gilroy R."/>
        </authorList>
    </citation>
    <scope>NUCLEOTIDE SEQUENCE</scope>
    <source>
        <strain evidence="7">CHK183-1962</strain>
    </source>
</reference>
<dbReference type="GO" id="GO:0005737">
    <property type="term" value="C:cytoplasm"/>
    <property type="evidence" value="ECO:0007669"/>
    <property type="project" value="TreeGrafter"/>
</dbReference>